<evidence type="ECO:0000313" key="2">
    <source>
        <dbReference type="Proteomes" id="UP000502433"/>
    </source>
</evidence>
<dbReference type="EMBL" id="CP051206">
    <property type="protein sequence ID" value="QJB43796.1"/>
    <property type="molecule type" value="Genomic_DNA"/>
</dbReference>
<name>A0A6H2BXW5_DOLFA</name>
<reference evidence="1 2" key="2">
    <citation type="submission" date="2020-04" db="EMBL/GenBank/DDBJ databases">
        <authorList>
            <person name="Fomenkov A."/>
            <person name="Anton B.P."/>
            <person name="Roberts R.J."/>
        </authorList>
    </citation>
    <scope>NUCLEOTIDE SEQUENCE [LARGE SCALE GENOMIC DNA]</scope>
    <source>
        <strain evidence="1 2">CCAP 1403/13f</strain>
    </source>
</reference>
<reference evidence="1 2" key="1">
    <citation type="submission" date="2020-04" db="EMBL/GenBank/DDBJ databases">
        <title>Genome-Wide Identification of 5-Methylcytosine Sites in Bacterial Genomes By High-Throughput Sequencing of MspJI Restriction Fragments.</title>
        <authorList>
            <person name="Wu V."/>
        </authorList>
    </citation>
    <scope>NUCLEOTIDE SEQUENCE [LARGE SCALE GENOMIC DNA]</scope>
    <source>
        <strain evidence="1 2">CCAP 1403/13f</strain>
    </source>
</reference>
<dbReference type="Proteomes" id="UP000502433">
    <property type="component" value="Chromosome"/>
</dbReference>
<sequence>MTDTQQLPISIQPTISYPQQAEIGKNYLMTIDLTQTGNCEEWNYEEEEYPIYFRVDTTPLFKNKPIGEPAVVLHRFGGTYGAAKFLLTAADKEMKGEIRVTLVSAWGVSLKMLRLRDISISTEDVSVTKENVGTIYPKEAVYPPPLQQCKFKVKTIILIDDSIKKIFLSESGYPPIKG</sequence>
<organism evidence="1 2">
    <name type="scientific">Dolichospermum flos-aquae CCAP 1403/13F</name>
    <dbReference type="NCBI Taxonomy" id="315271"/>
    <lineage>
        <taxon>Bacteria</taxon>
        <taxon>Bacillati</taxon>
        <taxon>Cyanobacteriota</taxon>
        <taxon>Cyanophyceae</taxon>
        <taxon>Nostocales</taxon>
        <taxon>Aphanizomenonaceae</taxon>
        <taxon>Dolichospermum</taxon>
    </lineage>
</organism>
<protein>
    <submittedName>
        <fullName evidence="1">Uncharacterized protein</fullName>
    </submittedName>
</protein>
<dbReference type="AlphaFoldDB" id="A0A6H2BXW5"/>
<gene>
    <name evidence="1" type="ORF">HGD76_05765</name>
</gene>
<dbReference type="KEGG" id="dfs:HGD76_05765"/>
<evidence type="ECO:0000313" key="1">
    <source>
        <dbReference type="EMBL" id="QJB43796.1"/>
    </source>
</evidence>
<dbReference type="RefSeq" id="WP_168695227.1">
    <property type="nucleotide sequence ID" value="NZ_CP051206.1"/>
</dbReference>
<accession>A0A6H2BXW5</accession>
<proteinExistence type="predicted"/>